<keyword evidence="3 4" id="KW-0802">TPR repeat</keyword>
<protein>
    <submittedName>
        <fullName evidence="6">DnaJ domain-containing protein</fullName>
    </submittedName>
</protein>
<dbReference type="InterPro" id="IPR001623">
    <property type="entry name" value="DnaJ_domain"/>
</dbReference>
<organism evidence="6 7">
    <name type="scientific">Candidatus Anaerotruncus excrementipullorum</name>
    <dbReference type="NCBI Taxonomy" id="2838465"/>
    <lineage>
        <taxon>Bacteria</taxon>
        <taxon>Bacillati</taxon>
        <taxon>Bacillota</taxon>
        <taxon>Clostridia</taxon>
        <taxon>Eubacteriales</taxon>
        <taxon>Oscillospiraceae</taxon>
        <taxon>Anaerotruncus</taxon>
    </lineage>
</organism>
<dbReference type="InterPro" id="IPR050817">
    <property type="entry name" value="DjlA_DnaK_co-chaperone"/>
</dbReference>
<proteinExistence type="predicted"/>
<dbReference type="Gene3D" id="1.25.40.10">
    <property type="entry name" value="Tetratricopeptide repeat domain"/>
    <property type="match status" value="1"/>
</dbReference>
<dbReference type="Proteomes" id="UP000886800">
    <property type="component" value="Unassembled WGS sequence"/>
</dbReference>
<name>A0A9D2B7M1_9FIRM</name>
<keyword evidence="1" id="KW-0235">DNA replication</keyword>
<dbReference type="SUPFAM" id="SSF48452">
    <property type="entry name" value="TPR-like"/>
    <property type="match status" value="1"/>
</dbReference>
<evidence type="ECO:0000313" key="7">
    <source>
        <dbReference type="Proteomes" id="UP000886800"/>
    </source>
</evidence>
<dbReference type="InterPro" id="IPR013105">
    <property type="entry name" value="TPR_2"/>
</dbReference>
<feature type="domain" description="J" evidence="5">
    <location>
        <begin position="3"/>
        <end position="74"/>
    </location>
</feature>
<dbReference type="Gene3D" id="1.10.287.110">
    <property type="entry name" value="DnaJ domain"/>
    <property type="match status" value="1"/>
</dbReference>
<dbReference type="SMART" id="SM00271">
    <property type="entry name" value="DnaJ"/>
    <property type="match status" value="1"/>
</dbReference>
<dbReference type="InterPro" id="IPR036869">
    <property type="entry name" value="J_dom_sf"/>
</dbReference>
<dbReference type="CDD" id="cd06257">
    <property type="entry name" value="DnaJ"/>
    <property type="match status" value="1"/>
</dbReference>
<evidence type="ECO:0000256" key="3">
    <source>
        <dbReference type="ARBA" id="ARBA00022803"/>
    </source>
</evidence>
<evidence type="ECO:0000313" key="6">
    <source>
        <dbReference type="EMBL" id="HIX65908.1"/>
    </source>
</evidence>
<comment type="caution">
    <text evidence="6">The sequence shown here is derived from an EMBL/GenBank/DDBJ whole genome shotgun (WGS) entry which is preliminary data.</text>
</comment>
<keyword evidence="2" id="KW-0677">Repeat</keyword>
<gene>
    <name evidence="6" type="ORF">H9736_06615</name>
</gene>
<feature type="repeat" description="TPR" evidence="4">
    <location>
        <begin position="112"/>
        <end position="145"/>
    </location>
</feature>
<accession>A0A9D2B7M1</accession>
<dbReference type="SMART" id="SM00028">
    <property type="entry name" value="TPR"/>
    <property type="match status" value="1"/>
</dbReference>
<dbReference type="Pfam" id="PF07719">
    <property type="entry name" value="TPR_2"/>
    <property type="match status" value="1"/>
</dbReference>
<dbReference type="PROSITE" id="PS50076">
    <property type="entry name" value="DNAJ_2"/>
    <property type="match status" value="1"/>
</dbReference>
<sequence>MTDPYKVLGVSPNATDEQVKSAYRELAKKYHPDNYANNPLADLAQEKMQEINQAYDTIMAQRKRGGGGGYQSSGPSAGGYSQFSDIRRLINAGRIAEAQELLDGVAAANRDAEWYFLKGSIYYSRGWLDDALQCFQRACSMNPQNTEYSAAYNQLLWQRQTGQPRQYGGMGAGQPYVGGCSCCDVCAAMYCASCCSDCCSSSCF</sequence>
<dbReference type="AlphaFoldDB" id="A0A9D2B7M1"/>
<dbReference type="InterPro" id="IPR019734">
    <property type="entry name" value="TPR_rpt"/>
</dbReference>
<dbReference type="PRINTS" id="PR00625">
    <property type="entry name" value="JDOMAIN"/>
</dbReference>
<dbReference type="PANTHER" id="PTHR24074">
    <property type="entry name" value="CO-CHAPERONE PROTEIN DJLA"/>
    <property type="match status" value="1"/>
</dbReference>
<dbReference type="PROSITE" id="PS50005">
    <property type="entry name" value="TPR"/>
    <property type="match status" value="1"/>
</dbReference>
<reference evidence="6" key="2">
    <citation type="submission" date="2021-04" db="EMBL/GenBank/DDBJ databases">
        <authorList>
            <person name="Gilroy R."/>
        </authorList>
    </citation>
    <scope>NUCLEOTIDE SEQUENCE</scope>
    <source>
        <strain evidence="6">CHK188-5543</strain>
    </source>
</reference>
<evidence type="ECO:0000256" key="1">
    <source>
        <dbReference type="ARBA" id="ARBA00022705"/>
    </source>
</evidence>
<reference evidence="6" key="1">
    <citation type="journal article" date="2021" name="PeerJ">
        <title>Extensive microbial diversity within the chicken gut microbiome revealed by metagenomics and culture.</title>
        <authorList>
            <person name="Gilroy R."/>
            <person name="Ravi A."/>
            <person name="Getino M."/>
            <person name="Pursley I."/>
            <person name="Horton D.L."/>
            <person name="Alikhan N.F."/>
            <person name="Baker D."/>
            <person name="Gharbi K."/>
            <person name="Hall N."/>
            <person name="Watson M."/>
            <person name="Adriaenssens E.M."/>
            <person name="Foster-Nyarko E."/>
            <person name="Jarju S."/>
            <person name="Secka A."/>
            <person name="Antonio M."/>
            <person name="Oren A."/>
            <person name="Chaudhuri R.R."/>
            <person name="La Ragione R."/>
            <person name="Hildebrand F."/>
            <person name="Pallen M.J."/>
        </authorList>
    </citation>
    <scope>NUCLEOTIDE SEQUENCE</scope>
    <source>
        <strain evidence="6">CHK188-5543</strain>
    </source>
</reference>
<evidence type="ECO:0000259" key="5">
    <source>
        <dbReference type="PROSITE" id="PS50076"/>
    </source>
</evidence>
<dbReference type="InterPro" id="IPR011990">
    <property type="entry name" value="TPR-like_helical_dom_sf"/>
</dbReference>
<evidence type="ECO:0000256" key="4">
    <source>
        <dbReference type="PROSITE-ProRule" id="PRU00339"/>
    </source>
</evidence>
<dbReference type="GO" id="GO:0006260">
    <property type="term" value="P:DNA replication"/>
    <property type="evidence" value="ECO:0007669"/>
    <property type="project" value="UniProtKB-KW"/>
</dbReference>
<dbReference type="Pfam" id="PF00226">
    <property type="entry name" value="DnaJ"/>
    <property type="match status" value="1"/>
</dbReference>
<dbReference type="EMBL" id="DXES01000145">
    <property type="protein sequence ID" value="HIX65908.1"/>
    <property type="molecule type" value="Genomic_DNA"/>
</dbReference>
<dbReference type="PROSITE" id="PS00222">
    <property type="entry name" value="IGFBP_N_1"/>
    <property type="match status" value="1"/>
</dbReference>
<dbReference type="SUPFAM" id="SSF46565">
    <property type="entry name" value="Chaperone J-domain"/>
    <property type="match status" value="1"/>
</dbReference>
<evidence type="ECO:0000256" key="2">
    <source>
        <dbReference type="ARBA" id="ARBA00022737"/>
    </source>
</evidence>
<dbReference type="InterPro" id="IPR017891">
    <property type="entry name" value="Insulin_GF-bd_Cys-rich_CS"/>
</dbReference>